<accession>A0A1H8EZN5</accession>
<name>A0A1H8EZN5_9PROT</name>
<proteinExistence type="predicted"/>
<dbReference type="EMBL" id="FOCT01000003">
    <property type="protein sequence ID" value="SEN24347.1"/>
    <property type="molecule type" value="Genomic_DNA"/>
</dbReference>
<evidence type="ECO:0000313" key="2">
    <source>
        <dbReference type="Proteomes" id="UP000183898"/>
    </source>
</evidence>
<evidence type="ECO:0000313" key="1">
    <source>
        <dbReference type="EMBL" id="SEN24347.1"/>
    </source>
</evidence>
<gene>
    <name evidence="1" type="ORF">SAMN05216404_103180</name>
</gene>
<dbReference type="AlphaFoldDB" id="A0A1H8EZN5"/>
<sequence>MYATGAQYRPRVFFIRPNPWAMRREAMLPCYTANWSDAPLGMSPDQLNAVTLLPRNQSGRDRCYEQLQKGL</sequence>
<reference evidence="1 2" key="1">
    <citation type="submission" date="2016-10" db="EMBL/GenBank/DDBJ databases">
        <authorList>
            <person name="de Groot N.N."/>
        </authorList>
    </citation>
    <scope>NUCLEOTIDE SEQUENCE [LARGE SCALE GENOMIC DNA]</scope>
    <source>
        <strain evidence="1 2">Nl18</strain>
    </source>
</reference>
<protein>
    <recommendedName>
        <fullName evidence="3">DUF4113 domain-containing protein</fullName>
    </recommendedName>
</protein>
<organism evidence="1 2">
    <name type="scientific">Nitrosospira multiformis</name>
    <dbReference type="NCBI Taxonomy" id="1231"/>
    <lineage>
        <taxon>Bacteria</taxon>
        <taxon>Pseudomonadati</taxon>
        <taxon>Pseudomonadota</taxon>
        <taxon>Betaproteobacteria</taxon>
        <taxon>Nitrosomonadales</taxon>
        <taxon>Nitrosomonadaceae</taxon>
        <taxon>Nitrosospira</taxon>
    </lineage>
</organism>
<evidence type="ECO:0008006" key="3">
    <source>
        <dbReference type="Google" id="ProtNLM"/>
    </source>
</evidence>
<dbReference type="Proteomes" id="UP000183898">
    <property type="component" value="Unassembled WGS sequence"/>
</dbReference>